<proteinExistence type="inferred from homology"/>
<dbReference type="Proteomes" id="UP000245396">
    <property type="component" value="Unassembled WGS sequence"/>
</dbReference>
<dbReference type="STRING" id="1192868.GCA_000304395_02405"/>
<evidence type="ECO:0000259" key="9">
    <source>
        <dbReference type="Pfam" id="PF00150"/>
    </source>
</evidence>
<comment type="caution">
    <text evidence="10">The sequence shown here is derived from an EMBL/GenBank/DDBJ whole genome shotgun (WGS) entry which is preliminary data.</text>
</comment>
<keyword evidence="8" id="KW-0732">Signal</keyword>
<comment type="similarity">
    <text evidence="1 7">Belongs to the glycosyl hydrolase 5 (cellulase A) family.</text>
</comment>
<dbReference type="Pfam" id="PF00150">
    <property type="entry name" value="Cellulase"/>
    <property type="match status" value="1"/>
</dbReference>
<gene>
    <name evidence="10" type="ORF">C7441_11660</name>
</gene>
<dbReference type="SUPFAM" id="SSF51445">
    <property type="entry name" value="(Trans)glycosidases"/>
    <property type="match status" value="1"/>
</dbReference>
<keyword evidence="11" id="KW-1185">Reference proteome</keyword>
<protein>
    <submittedName>
        <fullName evidence="10">Aryl-phospho-beta-D-glucosidase BglC (GH1 family)</fullName>
    </submittedName>
</protein>
<evidence type="ECO:0000256" key="3">
    <source>
        <dbReference type="ARBA" id="ARBA00023001"/>
    </source>
</evidence>
<keyword evidence="6" id="KW-0624">Polysaccharide degradation</keyword>
<dbReference type="GO" id="GO:0008422">
    <property type="term" value="F:beta-glucosidase activity"/>
    <property type="evidence" value="ECO:0007669"/>
    <property type="project" value="TreeGrafter"/>
</dbReference>
<dbReference type="PANTHER" id="PTHR31297">
    <property type="entry name" value="GLUCAN ENDO-1,6-BETA-GLUCOSIDASE B"/>
    <property type="match status" value="1"/>
</dbReference>
<evidence type="ECO:0000256" key="2">
    <source>
        <dbReference type="ARBA" id="ARBA00022801"/>
    </source>
</evidence>
<evidence type="ECO:0000313" key="10">
    <source>
        <dbReference type="EMBL" id="PWJ78393.1"/>
    </source>
</evidence>
<accession>A0A316CHZ1</accession>
<keyword evidence="3" id="KW-0136">Cellulose degradation</keyword>
<organism evidence="10 11">
    <name type="scientific">Pseudaminobacter salicylatoxidans</name>
    <dbReference type="NCBI Taxonomy" id="93369"/>
    <lineage>
        <taxon>Bacteria</taxon>
        <taxon>Pseudomonadati</taxon>
        <taxon>Pseudomonadota</taxon>
        <taxon>Alphaproteobacteria</taxon>
        <taxon>Hyphomicrobiales</taxon>
        <taxon>Phyllobacteriaceae</taxon>
        <taxon>Pseudaminobacter</taxon>
    </lineage>
</organism>
<dbReference type="Gene3D" id="3.20.20.80">
    <property type="entry name" value="Glycosidases"/>
    <property type="match status" value="1"/>
</dbReference>
<evidence type="ECO:0000256" key="7">
    <source>
        <dbReference type="RuleBase" id="RU361153"/>
    </source>
</evidence>
<feature type="signal peptide" evidence="8">
    <location>
        <begin position="1"/>
        <end position="29"/>
    </location>
</feature>
<evidence type="ECO:0000256" key="5">
    <source>
        <dbReference type="ARBA" id="ARBA00023295"/>
    </source>
</evidence>
<keyword evidence="5 7" id="KW-0326">Glycosidase</keyword>
<dbReference type="AlphaFoldDB" id="A0A316CHZ1"/>
<dbReference type="GO" id="GO:0005576">
    <property type="term" value="C:extracellular region"/>
    <property type="evidence" value="ECO:0007669"/>
    <property type="project" value="TreeGrafter"/>
</dbReference>
<feature type="chain" id="PRO_5016274162" evidence="8">
    <location>
        <begin position="30"/>
        <end position="419"/>
    </location>
</feature>
<evidence type="ECO:0000313" key="11">
    <source>
        <dbReference type="Proteomes" id="UP000245396"/>
    </source>
</evidence>
<evidence type="ECO:0000256" key="6">
    <source>
        <dbReference type="ARBA" id="ARBA00023326"/>
    </source>
</evidence>
<keyword evidence="2 7" id="KW-0378">Hydrolase</keyword>
<evidence type="ECO:0000256" key="1">
    <source>
        <dbReference type="ARBA" id="ARBA00005641"/>
    </source>
</evidence>
<name>A0A316CHZ1_PSESE</name>
<keyword evidence="4" id="KW-0119">Carbohydrate metabolism</keyword>
<dbReference type="InterPro" id="IPR001547">
    <property type="entry name" value="Glyco_hydro_5"/>
</dbReference>
<sequence length="419" mass="46058">MTMRMASLMAMFKATLLAALVIGATAAGAASFTMKRGINLDLWTTWPDASRWNDETVILPFPEWRRTLAAADLERLKEGGFDFVRMPVDPSPFLSPGSAALGEKLLASVLESVRMINAAGLKVVVDLHLATAGSSRAVGMAEVMDSASQFDAYVELVRQTAQLLSKEDPALVAFEPMNEPVIDCDDGKADLWPEKLQRLYAAARASATRLTLVLSGSCYASAEALAKIDPSAIRDDNVIWTFHSYEPFLLTHQGATWSGDFIRYVTGLPFPPDAVSRAELDAALERIREKIRTDAPWTRRAGMLAYLDEQIATMDTADKLQAQMEAPFDTIEKWAQAHGISPENIFLGEFGMIRQEYGNPFVIPGKDRAAYVRDVIGRAERHGFSWALWGYGGAFGVVEEFDGRKAGPDVMEVVRGLKQ</sequence>
<dbReference type="EMBL" id="QGGG01000016">
    <property type="protein sequence ID" value="PWJ78393.1"/>
    <property type="molecule type" value="Genomic_DNA"/>
</dbReference>
<evidence type="ECO:0000256" key="4">
    <source>
        <dbReference type="ARBA" id="ARBA00023277"/>
    </source>
</evidence>
<dbReference type="PANTHER" id="PTHR31297:SF41">
    <property type="entry name" value="ENDOGLUCANASE, PUTATIVE (AFU_ORTHOLOGUE AFUA_5G01830)-RELATED"/>
    <property type="match status" value="1"/>
</dbReference>
<feature type="domain" description="Glycoside hydrolase family 5" evidence="9">
    <location>
        <begin position="69"/>
        <end position="391"/>
    </location>
</feature>
<dbReference type="GO" id="GO:0009986">
    <property type="term" value="C:cell surface"/>
    <property type="evidence" value="ECO:0007669"/>
    <property type="project" value="TreeGrafter"/>
</dbReference>
<dbReference type="InterPro" id="IPR050386">
    <property type="entry name" value="Glycosyl_hydrolase_5"/>
</dbReference>
<evidence type="ECO:0000256" key="8">
    <source>
        <dbReference type="SAM" id="SignalP"/>
    </source>
</evidence>
<dbReference type="GO" id="GO:0030245">
    <property type="term" value="P:cellulose catabolic process"/>
    <property type="evidence" value="ECO:0007669"/>
    <property type="project" value="UniProtKB-KW"/>
</dbReference>
<reference evidence="10 11" key="1">
    <citation type="submission" date="2018-05" db="EMBL/GenBank/DDBJ databases">
        <title>Genomic Encyclopedia of Type Strains, Phase IV (KMG-IV): sequencing the most valuable type-strain genomes for metagenomic binning, comparative biology and taxonomic classification.</title>
        <authorList>
            <person name="Goeker M."/>
        </authorList>
    </citation>
    <scope>NUCLEOTIDE SEQUENCE [LARGE SCALE GENOMIC DNA]</scope>
    <source>
        <strain evidence="10 11">DSM 6986</strain>
    </source>
</reference>
<dbReference type="InterPro" id="IPR017853">
    <property type="entry name" value="GH"/>
</dbReference>